<organism evidence="1 2">
    <name type="scientific">Pseudomonas putida</name>
    <name type="common">Arthrobacter siderocapsulatus</name>
    <dbReference type="NCBI Taxonomy" id="303"/>
    <lineage>
        <taxon>Bacteria</taxon>
        <taxon>Pseudomonadati</taxon>
        <taxon>Pseudomonadota</taxon>
        <taxon>Gammaproteobacteria</taxon>
        <taxon>Pseudomonadales</taxon>
        <taxon>Pseudomonadaceae</taxon>
        <taxon>Pseudomonas</taxon>
    </lineage>
</organism>
<name>A0AAD0PF91_PSEPU</name>
<dbReference type="EMBL" id="CP030750">
    <property type="protein sequence ID" value="AXA25550.1"/>
    <property type="molecule type" value="Genomic_DNA"/>
</dbReference>
<proteinExistence type="predicted"/>
<dbReference type="AlphaFoldDB" id="A0AAD0PF91"/>
<evidence type="ECO:0000313" key="1">
    <source>
        <dbReference type="EMBL" id="AXA25550.1"/>
    </source>
</evidence>
<sequence length="116" mass="12817">MNTISLCTGALLGLVMVGCAVQDKLDTSRLTRFDEYHANLEANGARYTLDAYIIPFYQPFFITVERDDGKSMDLAEAAAVAQPYIVPRGCTEPAVRRPDLDRSNAAKTQWIVGIEC</sequence>
<protein>
    <submittedName>
        <fullName evidence="1">Uncharacterized protein</fullName>
    </submittedName>
</protein>
<dbReference type="RefSeq" id="WP_112898562.1">
    <property type="nucleotide sequence ID" value="NZ_CP030750.1"/>
</dbReference>
<accession>A0AAD0PF91</accession>
<gene>
    <name evidence="1" type="ORF">C1S65_16010</name>
</gene>
<dbReference type="Proteomes" id="UP000251617">
    <property type="component" value="Chromosome"/>
</dbReference>
<reference evidence="1 2" key="1">
    <citation type="submission" date="2018-06" db="EMBL/GenBank/DDBJ databases">
        <title>The genome of Pseudomonas putida NX-1, a lignin degrader.</title>
        <authorList>
            <person name="Xu Z."/>
        </authorList>
    </citation>
    <scope>NUCLEOTIDE SEQUENCE [LARGE SCALE GENOMIC DNA]</scope>
    <source>
        <strain evidence="1 2">NX-1</strain>
    </source>
</reference>
<evidence type="ECO:0000313" key="2">
    <source>
        <dbReference type="Proteomes" id="UP000251617"/>
    </source>
</evidence>